<organism evidence="10 11">
    <name type="scientific">Aquiflexum balticum DSM 16537</name>
    <dbReference type="NCBI Taxonomy" id="758820"/>
    <lineage>
        <taxon>Bacteria</taxon>
        <taxon>Pseudomonadati</taxon>
        <taxon>Bacteroidota</taxon>
        <taxon>Cytophagia</taxon>
        <taxon>Cytophagales</taxon>
        <taxon>Cyclobacteriaceae</taxon>
        <taxon>Aquiflexum</taxon>
    </lineage>
</organism>
<comment type="catalytic activity">
    <reaction evidence="7">
        <text>NAD(+) + H2O = ADP-D-ribose + nicotinamide + H(+)</text>
        <dbReference type="Rhea" id="RHEA:16301"/>
        <dbReference type="ChEBI" id="CHEBI:15377"/>
        <dbReference type="ChEBI" id="CHEBI:15378"/>
        <dbReference type="ChEBI" id="CHEBI:17154"/>
        <dbReference type="ChEBI" id="CHEBI:57540"/>
        <dbReference type="ChEBI" id="CHEBI:57967"/>
        <dbReference type="EC" id="3.2.2.5"/>
    </reaction>
    <physiologicalReaction direction="left-to-right" evidence="7">
        <dbReference type="Rhea" id="RHEA:16302"/>
    </physiologicalReaction>
</comment>
<dbReference type="InterPro" id="IPR026590">
    <property type="entry name" value="Ssirtuin_cat_dom"/>
</dbReference>
<evidence type="ECO:0000256" key="7">
    <source>
        <dbReference type="ARBA" id="ARBA00047575"/>
    </source>
</evidence>
<keyword evidence="11" id="KW-1185">Reference proteome</keyword>
<feature type="domain" description="Deacetylase sirtuin-type" evidence="9">
    <location>
        <begin position="1"/>
        <end position="276"/>
    </location>
</feature>
<evidence type="ECO:0000256" key="2">
    <source>
        <dbReference type="ARBA" id="ARBA00023027"/>
    </source>
</evidence>
<evidence type="ECO:0000313" key="11">
    <source>
        <dbReference type="Proteomes" id="UP000192333"/>
    </source>
</evidence>
<dbReference type="AlphaFoldDB" id="A0A1W2HA70"/>
<dbReference type="Pfam" id="PF18185">
    <property type="entry name" value="STALD"/>
    <property type="match status" value="1"/>
</dbReference>
<proteinExistence type="inferred from homology"/>
<reference evidence="11" key="1">
    <citation type="submission" date="2017-04" db="EMBL/GenBank/DDBJ databases">
        <authorList>
            <person name="Varghese N."/>
            <person name="Submissions S."/>
        </authorList>
    </citation>
    <scope>NUCLEOTIDE SEQUENCE [LARGE SCALE GENOMIC DNA]</scope>
    <source>
        <strain evidence="11">DSM 16537</strain>
    </source>
</reference>
<protein>
    <recommendedName>
        <fullName evidence="6">NAD(+) hydrolase ThsA</fullName>
        <ecNumber evidence="4">3.2.2.5</ecNumber>
    </recommendedName>
</protein>
<comment type="caution">
    <text evidence="8">Lacks conserved residue(s) required for the propagation of feature annotation.</text>
</comment>
<dbReference type="CDD" id="cd01406">
    <property type="entry name" value="SIR2-like"/>
    <property type="match status" value="1"/>
</dbReference>
<evidence type="ECO:0000313" key="10">
    <source>
        <dbReference type="EMBL" id="SMD45777.1"/>
    </source>
</evidence>
<keyword evidence="3" id="KW-0051">Antiviral defense</keyword>
<accession>A0A1W2HA70</accession>
<dbReference type="GO" id="GO:0003953">
    <property type="term" value="F:NAD+ nucleosidase activity"/>
    <property type="evidence" value="ECO:0007669"/>
    <property type="project" value="UniProtKB-EC"/>
</dbReference>
<dbReference type="RefSeq" id="WP_084122753.1">
    <property type="nucleotide sequence ID" value="NZ_LT838813.1"/>
</dbReference>
<dbReference type="Pfam" id="PF13289">
    <property type="entry name" value="SIR2_2"/>
    <property type="match status" value="1"/>
</dbReference>
<evidence type="ECO:0000256" key="1">
    <source>
        <dbReference type="ARBA" id="ARBA00022801"/>
    </source>
</evidence>
<gene>
    <name evidence="10" type="ORF">SAMN00777080_4445</name>
</gene>
<dbReference type="EMBL" id="LT838813">
    <property type="protein sequence ID" value="SMD45777.1"/>
    <property type="molecule type" value="Genomic_DNA"/>
</dbReference>
<name>A0A1W2HA70_9BACT</name>
<dbReference type="Proteomes" id="UP000192333">
    <property type="component" value="Chromosome I"/>
</dbReference>
<evidence type="ECO:0000256" key="5">
    <source>
        <dbReference type="ARBA" id="ARBA00035014"/>
    </source>
</evidence>
<dbReference type="PROSITE" id="PS50305">
    <property type="entry name" value="SIRTUIN"/>
    <property type="match status" value="1"/>
</dbReference>
<dbReference type="GO" id="GO:0051607">
    <property type="term" value="P:defense response to virus"/>
    <property type="evidence" value="ECO:0007669"/>
    <property type="project" value="UniProtKB-KW"/>
</dbReference>
<dbReference type="InterPro" id="IPR041486">
    <property type="entry name" value="ThsA_STALD"/>
</dbReference>
<keyword evidence="1" id="KW-0378">Hydrolase</keyword>
<sequence>MDFKEALINAFINDYVEKLRQGTATIFLGAGMSKGAGFVDWKGLLKDLATELGLKIDDEPDLISVAQFHKNKNNNRNKIDEKIVNEFTDSDVETENHRIIARLPFNTIWTTNYDDLIEDTHSKIHKKVDVKREVDDLFINRDNRACILYKMHGDKDKPSKAVLLKEDYEKYYYSHEPFISILNSELITKSFLFVGFSFTDPNINYIFGRLTHRYSDKSKDHYCIMKRTALEDWNNVQEKYEYEKIKQDLFVKDLSRYRVQTIFIEKYSDLTLLLGEIERRFNSHSVFISGCAAEYGDFTEREAHNFIHLVSKEIVKNNLIVINGFGLGVGSAVINGALDAVYSNPKKFSENQLVVKPFPQFPSGGKELGELWEEYRENMISRSGIIIIFFGNKKIDDGSIEYAKGVKRELQIALSKGLWPIPIHYTGYMASELYNFLLSEFKNYGIQEHFLKEVGELKYYKGDVAKSVSEIITLINKVAN</sequence>
<dbReference type="OrthoDB" id="1688888at2"/>
<dbReference type="SUPFAM" id="SSF52467">
    <property type="entry name" value="DHS-like NAD/FAD-binding domain"/>
    <property type="match status" value="1"/>
</dbReference>
<evidence type="ECO:0000256" key="8">
    <source>
        <dbReference type="PROSITE-ProRule" id="PRU00236"/>
    </source>
</evidence>
<keyword evidence="2" id="KW-0520">NAD</keyword>
<evidence type="ECO:0000259" key="9">
    <source>
        <dbReference type="PROSITE" id="PS50305"/>
    </source>
</evidence>
<evidence type="ECO:0000256" key="3">
    <source>
        <dbReference type="ARBA" id="ARBA00023118"/>
    </source>
</evidence>
<dbReference type="EC" id="3.2.2.5" evidence="4"/>
<evidence type="ECO:0000256" key="4">
    <source>
        <dbReference type="ARBA" id="ARBA00034327"/>
    </source>
</evidence>
<dbReference type="STRING" id="758820.SAMN00777080_4445"/>
<evidence type="ECO:0000256" key="6">
    <source>
        <dbReference type="ARBA" id="ARBA00035033"/>
    </source>
</evidence>
<dbReference type="InterPro" id="IPR029035">
    <property type="entry name" value="DHS-like_NAD/FAD-binding_dom"/>
</dbReference>
<comment type="similarity">
    <text evidence="5">Belongs to the soluble Thoeris ThsA family.</text>
</comment>